<dbReference type="Proteomes" id="UP000018725">
    <property type="component" value="Chromosome"/>
</dbReference>
<name>A0ACA7NYL9_9PSED</name>
<sequence length="49" mass="5867">MAIHQDSFLFIANRNHYVRHATKRNSPRLFGGFIKMWSDPDYRLIKFGI</sequence>
<proteinExistence type="predicted"/>
<keyword evidence="2" id="KW-1185">Reference proteome</keyword>
<dbReference type="EMBL" id="CP006852">
    <property type="protein sequence ID" value="AHC32771.1"/>
    <property type="molecule type" value="Genomic_DNA"/>
</dbReference>
<protein>
    <submittedName>
        <fullName evidence="1">Uncharacterized protein</fullName>
    </submittedName>
</protein>
<reference evidence="1 2" key="1">
    <citation type="journal article" date="2014" name="Genome Announc.">
        <title>Complete Genome Sequence of Pseudomonas sp. Strain TKP, Isolated from a gamma-Hexachlorocyclohexane-Degrading Mixed Culture.</title>
        <authorList>
            <person name="Ohtsubo Y."/>
            <person name="Kishida K."/>
            <person name="Sato T."/>
            <person name="Tabata M."/>
            <person name="Kawasumi T."/>
            <person name="Ogura Y."/>
            <person name="Hayashi T."/>
            <person name="Tsuda M."/>
            <person name="Nagata Y."/>
        </authorList>
    </citation>
    <scope>NUCLEOTIDE SEQUENCE [LARGE SCALE GENOMIC DNA]</scope>
    <source>
        <strain evidence="1 2">TKP</strain>
    </source>
</reference>
<evidence type="ECO:0000313" key="2">
    <source>
        <dbReference type="Proteomes" id="UP000018725"/>
    </source>
</evidence>
<organism evidence="1 2">
    <name type="scientific">Pseudomonas gorinensis</name>
    <dbReference type="NCBI Taxonomy" id="3240790"/>
    <lineage>
        <taxon>Bacteria</taxon>
        <taxon>Pseudomonadati</taxon>
        <taxon>Pseudomonadota</taxon>
        <taxon>Gammaproteobacteria</taxon>
        <taxon>Pseudomonadales</taxon>
        <taxon>Pseudomonadaceae</taxon>
        <taxon>Pseudomonas</taxon>
    </lineage>
</organism>
<evidence type="ECO:0000313" key="1">
    <source>
        <dbReference type="EMBL" id="AHC32771.1"/>
    </source>
</evidence>
<accession>A0ACA7NYL9</accession>
<gene>
    <name evidence="1" type="ORF">U771_01040</name>
</gene>